<organism evidence="1 2">
    <name type="scientific">Trichonephila clavata</name>
    <name type="common">Joro spider</name>
    <name type="synonym">Nephila clavata</name>
    <dbReference type="NCBI Taxonomy" id="2740835"/>
    <lineage>
        <taxon>Eukaryota</taxon>
        <taxon>Metazoa</taxon>
        <taxon>Ecdysozoa</taxon>
        <taxon>Arthropoda</taxon>
        <taxon>Chelicerata</taxon>
        <taxon>Arachnida</taxon>
        <taxon>Araneae</taxon>
        <taxon>Araneomorphae</taxon>
        <taxon>Entelegynae</taxon>
        <taxon>Araneoidea</taxon>
        <taxon>Nephilidae</taxon>
        <taxon>Trichonephila</taxon>
    </lineage>
</organism>
<comment type="caution">
    <text evidence="1">The sequence shown here is derived from an EMBL/GenBank/DDBJ whole genome shotgun (WGS) entry which is preliminary data.</text>
</comment>
<dbReference type="OrthoDB" id="8060624at2759"/>
<protein>
    <submittedName>
        <fullName evidence="1">Uncharacterized protein</fullName>
    </submittedName>
</protein>
<dbReference type="AlphaFoldDB" id="A0A8X6GQY6"/>
<proteinExistence type="predicted"/>
<accession>A0A8X6GQY6</accession>
<name>A0A8X6GQY6_TRICU</name>
<gene>
    <name evidence="1" type="ORF">TNCT_295321</name>
</gene>
<keyword evidence="2" id="KW-1185">Reference proteome</keyword>
<evidence type="ECO:0000313" key="2">
    <source>
        <dbReference type="Proteomes" id="UP000887116"/>
    </source>
</evidence>
<evidence type="ECO:0000313" key="1">
    <source>
        <dbReference type="EMBL" id="GFR09287.1"/>
    </source>
</evidence>
<sequence>MVKIRILNVQHRLNVTQLLNPFMKFVVPSDLRISLESAYENYAVIAKPLTSVLKGLEIKASNDAIILKDDQQHTFETLKKLQLPLLLFWHILNKDCQLF</sequence>
<dbReference type="EMBL" id="BMAO01036244">
    <property type="protein sequence ID" value="GFR09287.1"/>
    <property type="molecule type" value="Genomic_DNA"/>
</dbReference>
<reference evidence="1" key="1">
    <citation type="submission" date="2020-07" db="EMBL/GenBank/DDBJ databases">
        <title>Multicomponent nature underlies the extraordinary mechanical properties of spider dragline silk.</title>
        <authorList>
            <person name="Kono N."/>
            <person name="Nakamura H."/>
            <person name="Mori M."/>
            <person name="Yoshida Y."/>
            <person name="Ohtoshi R."/>
            <person name="Malay A.D."/>
            <person name="Moran D.A.P."/>
            <person name="Tomita M."/>
            <person name="Numata K."/>
            <person name="Arakawa K."/>
        </authorList>
    </citation>
    <scope>NUCLEOTIDE SEQUENCE</scope>
</reference>
<dbReference type="Proteomes" id="UP000887116">
    <property type="component" value="Unassembled WGS sequence"/>
</dbReference>